<evidence type="ECO:0000256" key="3">
    <source>
        <dbReference type="ARBA" id="ARBA00022428"/>
    </source>
</evidence>
<name>A0A7C3EEG9_9SPIR</name>
<feature type="transmembrane region" description="Helical" evidence="9">
    <location>
        <begin position="283"/>
        <end position="301"/>
    </location>
</feature>
<accession>A0A7C3EEG9</accession>
<evidence type="ECO:0000256" key="9">
    <source>
        <dbReference type="SAM" id="Phobius"/>
    </source>
</evidence>
<comment type="subcellular location">
    <subcellularLocation>
        <location evidence="1">Membrane</location>
        <topology evidence="1">Multi-pass membrane protein</topology>
    </subcellularLocation>
</comment>
<dbReference type="GO" id="GO:0016020">
    <property type="term" value="C:membrane"/>
    <property type="evidence" value="ECO:0007669"/>
    <property type="project" value="UniProtKB-SubCell"/>
</dbReference>
<keyword evidence="3" id="KW-0474">Menaquinone biosynthesis</keyword>
<sequence>MLMTFTQFAGIVELRTKIVSLSTYIISLLYSIYVAGTVSPLLALLVLAAALAVDMGTTGFNSYFDWYRNVDDPRFNRESAKVIIHEGVSPGSALLVSVLCYGVAMLLGLVIIAMTGPIVLVLGGLSLLVGFFYSGGSRPISSTPLGELFAGGFLGLVFFIINYYILTGRMDLIACLVALPQSLAIAAILSVNNACDMVGDREGGRTTLAILLGEKGARRLVYAEGLAGLILLAYLAYRRILPSLTLWLVLPALAFILAEYGNMHRRGYSHETKGPNMQSISKIFIIQSMVYMAALLWEILFR</sequence>
<evidence type="ECO:0000256" key="1">
    <source>
        <dbReference type="ARBA" id="ARBA00004141"/>
    </source>
</evidence>
<keyword evidence="8 9" id="KW-0472">Membrane</keyword>
<dbReference type="Pfam" id="PF01040">
    <property type="entry name" value="UbiA"/>
    <property type="match status" value="1"/>
</dbReference>
<dbReference type="PANTHER" id="PTHR13929:SF0">
    <property type="entry name" value="UBIA PRENYLTRANSFERASE DOMAIN-CONTAINING PROTEIN 1"/>
    <property type="match status" value="1"/>
</dbReference>
<dbReference type="InterPro" id="IPR044878">
    <property type="entry name" value="UbiA_sf"/>
</dbReference>
<evidence type="ECO:0000256" key="5">
    <source>
        <dbReference type="ARBA" id="ARBA00022679"/>
    </source>
</evidence>
<keyword evidence="4" id="KW-1003">Cell membrane</keyword>
<dbReference type="GO" id="GO:0009234">
    <property type="term" value="P:menaquinone biosynthetic process"/>
    <property type="evidence" value="ECO:0007669"/>
    <property type="project" value="UniProtKB-UniPathway"/>
</dbReference>
<dbReference type="InterPro" id="IPR026046">
    <property type="entry name" value="UBIAD1"/>
</dbReference>
<dbReference type="AlphaFoldDB" id="A0A7C3EEG9"/>
<feature type="transmembrane region" description="Helical" evidence="9">
    <location>
        <begin position="244"/>
        <end position="263"/>
    </location>
</feature>
<feature type="transmembrane region" description="Helical" evidence="9">
    <location>
        <begin position="93"/>
        <end position="112"/>
    </location>
</feature>
<feature type="transmembrane region" description="Helical" evidence="9">
    <location>
        <begin position="119"/>
        <end position="136"/>
    </location>
</feature>
<feature type="transmembrane region" description="Helical" evidence="9">
    <location>
        <begin position="21"/>
        <end position="53"/>
    </location>
</feature>
<comment type="pathway">
    <text evidence="2">Quinol/quinone metabolism; menaquinone biosynthesis.</text>
</comment>
<dbReference type="UniPathway" id="UPA00079"/>
<dbReference type="PIRSF" id="PIRSF005355">
    <property type="entry name" value="UBIAD1"/>
    <property type="match status" value="1"/>
</dbReference>
<dbReference type="EMBL" id="DSVL01000370">
    <property type="protein sequence ID" value="HFH30214.1"/>
    <property type="molecule type" value="Genomic_DNA"/>
</dbReference>
<organism evidence="10">
    <name type="scientific">Gracilinema caldarium</name>
    <dbReference type="NCBI Taxonomy" id="215591"/>
    <lineage>
        <taxon>Bacteria</taxon>
        <taxon>Pseudomonadati</taxon>
        <taxon>Spirochaetota</taxon>
        <taxon>Spirochaetia</taxon>
        <taxon>Spirochaetales</taxon>
        <taxon>Breznakiellaceae</taxon>
        <taxon>Gracilinema</taxon>
    </lineage>
</organism>
<comment type="caution">
    <text evidence="10">The sequence shown here is derived from an EMBL/GenBank/DDBJ whole genome shotgun (WGS) entry which is preliminary data.</text>
</comment>
<dbReference type="Gene3D" id="1.10.357.140">
    <property type="entry name" value="UbiA prenyltransferase"/>
    <property type="match status" value="1"/>
</dbReference>
<dbReference type="GO" id="GO:0042371">
    <property type="term" value="P:vitamin K biosynthetic process"/>
    <property type="evidence" value="ECO:0007669"/>
    <property type="project" value="TreeGrafter"/>
</dbReference>
<dbReference type="GO" id="GO:0004659">
    <property type="term" value="F:prenyltransferase activity"/>
    <property type="evidence" value="ECO:0007669"/>
    <property type="project" value="InterPro"/>
</dbReference>
<dbReference type="PANTHER" id="PTHR13929">
    <property type="entry name" value="1,4-DIHYDROXY-2-NAPHTHOATE OCTAPRENYLTRANSFERASE"/>
    <property type="match status" value="1"/>
</dbReference>
<protein>
    <submittedName>
        <fullName evidence="10">Prenyltransferase</fullName>
    </submittedName>
</protein>
<reference evidence="10" key="1">
    <citation type="journal article" date="2020" name="mSystems">
        <title>Genome- and Community-Level Interaction Insights into Carbon Utilization and Element Cycling Functions of Hydrothermarchaeota in Hydrothermal Sediment.</title>
        <authorList>
            <person name="Zhou Z."/>
            <person name="Liu Y."/>
            <person name="Xu W."/>
            <person name="Pan J."/>
            <person name="Luo Z.H."/>
            <person name="Li M."/>
        </authorList>
    </citation>
    <scope>NUCLEOTIDE SEQUENCE [LARGE SCALE GENOMIC DNA]</scope>
    <source>
        <strain evidence="10">SpSt-503</strain>
    </source>
</reference>
<dbReference type="CDD" id="cd13962">
    <property type="entry name" value="PT_UbiA_UBIAD1"/>
    <property type="match status" value="1"/>
</dbReference>
<evidence type="ECO:0000313" key="10">
    <source>
        <dbReference type="EMBL" id="HFH30214.1"/>
    </source>
</evidence>
<dbReference type="InterPro" id="IPR000537">
    <property type="entry name" value="UbiA_prenyltransferase"/>
</dbReference>
<feature type="transmembrane region" description="Helical" evidence="9">
    <location>
        <begin position="220"/>
        <end position="237"/>
    </location>
</feature>
<gene>
    <name evidence="10" type="ORF">ENS59_12035</name>
</gene>
<proteinExistence type="predicted"/>
<evidence type="ECO:0000256" key="7">
    <source>
        <dbReference type="ARBA" id="ARBA00022989"/>
    </source>
</evidence>
<feature type="transmembrane region" description="Helical" evidence="9">
    <location>
        <begin position="172"/>
        <end position="191"/>
    </location>
</feature>
<evidence type="ECO:0000256" key="2">
    <source>
        <dbReference type="ARBA" id="ARBA00004863"/>
    </source>
</evidence>
<keyword evidence="7 9" id="KW-1133">Transmembrane helix</keyword>
<feature type="transmembrane region" description="Helical" evidence="9">
    <location>
        <begin position="148"/>
        <end position="165"/>
    </location>
</feature>
<keyword evidence="6 9" id="KW-0812">Transmembrane</keyword>
<evidence type="ECO:0000256" key="4">
    <source>
        <dbReference type="ARBA" id="ARBA00022475"/>
    </source>
</evidence>
<evidence type="ECO:0000256" key="8">
    <source>
        <dbReference type="ARBA" id="ARBA00023136"/>
    </source>
</evidence>
<keyword evidence="5 10" id="KW-0808">Transferase</keyword>
<evidence type="ECO:0000256" key="6">
    <source>
        <dbReference type="ARBA" id="ARBA00022692"/>
    </source>
</evidence>